<evidence type="ECO:0008006" key="4">
    <source>
        <dbReference type="Google" id="ProtNLM"/>
    </source>
</evidence>
<protein>
    <recommendedName>
        <fullName evidence="4">WSC domain-containing protein</fullName>
    </recommendedName>
</protein>
<dbReference type="eggNOG" id="ENOG502SGHP">
    <property type="taxonomic scope" value="Eukaryota"/>
</dbReference>
<keyword evidence="3" id="KW-1185">Reference proteome</keyword>
<dbReference type="PANTHER" id="PTHR21131:SF0">
    <property type="entry name" value="GEO10195P1-RELATED"/>
    <property type="match status" value="1"/>
</dbReference>
<reference evidence="2 3" key="2">
    <citation type="journal article" date="2008" name="Nature">
        <title>The Phaeodactylum genome reveals the evolutionary history of diatom genomes.</title>
        <authorList>
            <person name="Bowler C."/>
            <person name="Allen A.E."/>
            <person name="Badger J.H."/>
            <person name="Grimwood J."/>
            <person name="Jabbari K."/>
            <person name="Kuo A."/>
            <person name="Maheswari U."/>
            <person name="Martens C."/>
            <person name="Maumus F."/>
            <person name="Otillar R.P."/>
            <person name="Rayko E."/>
            <person name="Salamov A."/>
            <person name="Vandepoele K."/>
            <person name="Beszteri B."/>
            <person name="Gruber A."/>
            <person name="Heijde M."/>
            <person name="Katinka M."/>
            <person name="Mock T."/>
            <person name="Valentin K."/>
            <person name="Verret F."/>
            <person name="Berges J.A."/>
            <person name="Brownlee C."/>
            <person name="Cadoret J.P."/>
            <person name="Chiovitti A."/>
            <person name="Choi C.J."/>
            <person name="Coesel S."/>
            <person name="De Martino A."/>
            <person name="Detter J.C."/>
            <person name="Durkin C."/>
            <person name="Falciatore A."/>
            <person name="Fournet J."/>
            <person name="Haruta M."/>
            <person name="Huysman M.J."/>
            <person name="Jenkins B.D."/>
            <person name="Jiroutova K."/>
            <person name="Jorgensen R.E."/>
            <person name="Joubert Y."/>
            <person name="Kaplan A."/>
            <person name="Kroger N."/>
            <person name="Kroth P.G."/>
            <person name="La Roche J."/>
            <person name="Lindquist E."/>
            <person name="Lommer M."/>
            <person name="Martin-Jezequel V."/>
            <person name="Lopez P.J."/>
            <person name="Lucas S."/>
            <person name="Mangogna M."/>
            <person name="McGinnis K."/>
            <person name="Medlin L.K."/>
            <person name="Montsant A."/>
            <person name="Oudot-Le Secq M.P."/>
            <person name="Napoli C."/>
            <person name="Obornik M."/>
            <person name="Parker M.S."/>
            <person name="Petit J.L."/>
            <person name="Porcel B.M."/>
            <person name="Poulsen N."/>
            <person name="Robison M."/>
            <person name="Rychlewski L."/>
            <person name="Rynearson T.A."/>
            <person name="Schmutz J."/>
            <person name="Shapiro H."/>
            <person name="Siaut M."/>
            <person name="Stanley M."/>
            <person name="Sussman M.R."/>
            <person name="Taylor A.R."/>
            <person name="Vardi A."/>
            <person name="von Dassow P."/>
            <person name="Vyverman W."/>
            <person name="Willis A."/>
            <person name="Wyrwicz L.S."/>
            <person name="Rokhsar D.S."/>
            <person name="Weissenbach J."/>
            <person name="Armbrust E.V."/>
            <person name="Green B.R."/>
            <person name="Van de Peer Y."/>
            <person name="Grigoriev I.V."/>
        </authorList>
    </citation>
    <scope>NUCLEOTIDE SEQUENCE [LARGE SCALE GENOMIC DNA]</scope>
    <source>
        <strain evidence="2 3">CCMP1335</strain>
    </source>
</reference>
<organism evidence="2 3">
    <name type="scientific">Thalassiosira pseudonana</name>
    <name type="common">Marine diatom</name>
    <name type="synonym">Cyclotella nana</name>
    <dbReference type="NCBI Taxonomy" id="35128"/>
    <lineage>
        <taxon>Eukaryota</taxon>
        <taxon>Sar</taxon>
        <taxon>Stramenopiles</taxon>
        <taxon>Ochrophyta</taxon>
        <taxon>Bacillariophyta</taxon>
        <taxon>Coscinodiscophyceae</taxon>
        <taxon>Thalassiosirophycidae</taxon>
        <taxon>Thalassiosirales</taxon>
        <taxon>Thalassiosiraceae</taxon>
        <taxon>Thalassiosira</taxon>
    </lineage>
</organism>
<dbReference type="HOGENOM" id="CLU_1550682_0_0_1"/>
<dbReference type="GeneID" id="7452424"/>
<accession>B8C6H5</accession>
<dbReference type="KEGG" id="tps:THAPSDRAFT_23684"/>
<dbReference type="PaxDb" id="35128-Thaps23684"/>
<gene>
    <name evidence="2" type="ORF">THAPSDRAFT_23684</name>
</gene>
<evidence type="ECO:0000313" key="2">
    <source>
        <dbReference type="EMBL" id="EED90806.1"/>
    </source>
</evidence>
<evidence type="ECO:0000256" key="1">
    <source>
        <dbReference type="SAM" id="SignalP"/>
    </source>
</evidence>
<dbReference type="Proteomes" id="UP000001449">
    <property type="component" value="Chromosome 8"/>
</dbReference>
<dbReference type="InterPro" id="IPR053265">
    <property type="entry name" value="Serpin"/>
</dbReference>
<evidence type="ECO:0000313" key="3">
    <source>
        <dbReference type="Proteomes" id="UP000001449"/>
    </source>
</evidence>
<feature type="signal peptide" evidence="1">
    <location>
        <begin position="1"/>
        <end position="18"/>
    </location>
</feature>
<keyword evidence="1" id="KW-0732">Signal</keyword>
<dbReference type="RefSeq" id="XP_002291955.1">
    <property type="nucleotide sequence ID" value="XM_002291919.1"/>
</dbReference>
<dbReference type="AlphaFoldDB" id="B8C6H5"/>
<dbReference type="EMBL" id="CM000644">
    <property type="protein sequence ID" value="EED90806.1"/>
    <property type="molecule type" value="Genomic_DNA"/>
</dbReference>
<sequence>MNMFKSTLFLMMAASANAHTLLRNFADEAESLQATQCVPDDRPRPVRDGVRFRFNLQNSNSLCVDSKSNLYEYGQYNGVADASDCAEACVNEVTSSMAAQLRGYDYGCNDRVCRCLYDAGTLDNRSSSRNGFNRTNRKYVGTGSITGTTRKNTYVCFKLVGAELEEEALDLLLGMN</sequence>
<reference evidence="2 3" key="1">
    <citation type="journal article" date="2004" name="Science">
        <title>The genome of the diatom Thalassiosira pseudonana: ecology, evolution, and metabolism.</title>
        <authorList>
            <person name="Armbrust E.V."/>
            <person name="Berges J.A."/>
            <person name="Bowler C."/>
            <person name="Green B.R."/>
            <person name="Martinez D."/>
            <person name="Putnam N.H."/>
            <person name="Zhou S."/>
            <person name="Allen A.E."/>
            <person name="Apt K.E."/>
            <person name="Bechner M."/>
            <person name="Brzezinski M.A."/>
            <person name="Chaal B.K."/>
            <person name="Chiovitti A."/>
            <person name="Davis A.K."/>
            <person name="Demarest M.S."/>
            <person name="Detter J.C."/>
            <person name="Glavina T."/>
            <person name="Goodstein D."/>
            <person name="Hadi M.Z."/>
            <person name="Hellsten U."/>
            <person name="Hildebrand M."/>
            <person name="Jenkins B.D."/>
            <person name="Jurka J."/>
            <person name="Kapitonov V.V."/>
            <person name="Kroger N."/>
            <person name="Lau W.W."/>
            <person name="Lane T.W."/>
            <person name="Larimer F.W."/>
            <person name="Lippmeier J.C."/>
            <person name="Lucas S."/>
            <person name="Medina M."/>
            <person name="Montsant A."/>
            <person name="Obornik M."/>
            <person name="Parker M.S."/>
            <person name="Palenik B."/>
            <person name="Pazour G.J."/>
            <person name="Richardson P.M."/>
            <person name="Rynearson T.A."/>
            <person name="Saito M.A."/>
            <person name="Schwartz D.C."/>
            <person name="Thamatrakoln K."/>
            <person name="Valentin K."/>
            <person name="Vardi A."/>
            <person name="Wilkerson F.P."/>
            <person name="Rokhsar D.S."/>
        </authorList>
    </citation>
    <scope>NUCLEOTIDE SEQUENCE [LARGE SCALE GENOMIC DNA]</scope>
    <source>
        <strain evidence="2 3">CCMP1335</strain>
    </source>
</reference>
<proteinExistence type="predicted"/>
<dbReference type="InParanoid" id="B8C6H5"/>
<dbReference type="PANTHER" id="PTHR21131">
    <property type="entry name" value="SERINE-TYPE ENDOPEPTIDASE INHIBITOR"/>
    <property type="match status" value="1"/>
</dbReference>
<feature type="chain" id="PRO_5002869502" description="WSC domain-containing protein" evidence="1">
    <location>
        <begin position="19"/>
        <end position="176"/>
    </location>
</feature>
<name>B8C6H5_THAPS</name>